<keyword evidence="4" id="KW-1185">Reference proteome</keyword>
<comment type="caution">
    <text evidence="3">The sequence shown here is derived from an EMBL/GenBank/DDBJ whole genome shotgun (WGS) entry which is preliminary data.</text>
</comment>
<dbReference type="Proteomes" id="UP001403385">
    <property type="component" value="Unassembled WGS sequence"/>
</dbReference>
<evidence type="ECO:0000313" key="3">
    <source>
        <dbReference type="EMBL" id="MEN7549378.1"/>
    </source>
</evidence>
<dbReference type="AlphaFoldDB" id="A0AAW9SDD8"/>
<dbReference type="Gene3D" id="2.20.110.10">
    <property type="entry name" value="Histone H3 K4-specific methyltransferase SET7/9 N-terminal domain"/>
    <property type="match status" value="1"/>
</dbReference>
<dbReference type="PROSITE" id="PS51257">
    <property type="entry name" value="PROKAR_LIPOPROTEIN"/>
    <property type="match status" value="1"/>
</dbReference>
<evidence type="ECO:0008006" key="5">
    <source>
        <dbReference type="Google" id="ProtNLM"/>
    </source>
</evidence>
<feature type="chain" id="PRO_5043353733" description="MORN repeat-containing protein" evidence="2">
    <location>
        <begin position="23"/>
        <end position="222"/>
    </location>
</feature>
<evidence type="ECO:0000313" key="4">
    <source>
        <dbReference type="Proteomes" id="UP001403385"/>
    </source>
</evidence>
<dbReference type="Pfam" id="PF02493">
    <property type="entry name" value="MORN"/>
    <property type="match status" value="2"/>
</dbReference>
<dbReference type="InterPro" id="IPR003409">
    <property type="entry name" value="MORN"/>
</dbReference>
<keyword evidence="1" id="KW-0677">Repeat</keyword>
<proteinExistence type="predicted"/>
<dbReference type="GO" id="GO:0005829">
    <property type="term" value="C:cytosol"/>
    <property type="evidence" value="ECO:0007669"/>
    <property type="project" value="TreeGrafter"/>
</dbReference>
<sequence>MKFRIQLFGLCMFLFACSAVKAQNSCKVLLEPIAQRYEGECKKQLAHGKGKATGVDVYEGEFKKGLPHGAGVYTWNNGNIFEGEWKKGEKDGEGKLVFKLKNASDSVLVGYWSGDEYIGKNKYPYQVHYKPSKVTSVQFSRKSGEKEEIRVYLNKKNTMVSRPSVELEDISGYHGQVISFSTYAKVQGVKFPYRGYLKFQGQRVEFEISQPGIWDVTVNFVE</sequence>
<reference evidence="3 4" key="1">
    <citation type="submission" date="2024-04" db="EMBL/GenBank/DDBJ databases">
        <title>Novel genus in family Flammeovirgaceae.</title>
        <authorList>
            <person name="Nguyen T.H."/>
            <person name="Vuong T.Q."/>
            <person name="Le H."/>
            <person name="Kim S.-G."/>
        </authorList>
    </citation>
    <scope>NUCLEOTIDE SEQUENCE [LARGE SCALE GENOMIC DNA]</scope>
    <source>
        <strain evidence="3 4">JCM 23209</strain>
    </source>
</reference>
<feature type="signal peptide" evidence="2">
    <location>
        <begin position="1"/>
        <end position="22"/>
    </location>
</feature>
<evidence type="ECO:0000256" key="1">
    <source>
        <dbReference type="ARBA" id="ARBA00022737"/>
    </source>
</evidence>
<protein>
    <recommendedName>
        <fullName evidence="5">MORN repeat-containing protein</fullName>
    </recommendedName>
</protein>
<dbReference type="PANTHER" id="PTHR43215">
    <property type="entry name" value="RADIAL SPOKE HEAD 1 HOMOLOG"/>
    <property type="match status" value="1"/>
</dbReference>
<name>A0AAW9SDD8_9BACT</name>
<dbReference type="SMART" id="SM00698">
    <property type="entry name" value="MORN"/>
    <property type="match status" value="3"/>
</dbReference>
<dbReference type="PANTHER" id="PTHR43215:SF14">
    <property type="entry name" value="RADIAL SPOKE HEAD 1 HOMOLOG"/>
    <property type="match status" value="1"/>
</dbReference>
<dbReference type="SUPFAM" id="SSF82185">
    <property type="entry name" value="Histone H3 K4-specific methyltransferase SET7/9 N-terminal domain"/>
    <property type="match status" value="1"/>
</dbReference>
<keyword evidence="2" id="KW-0732">Signal</keyword>
<dbReference type="RefSeq" id="WP_346822154.1">
    <property type="nucleotide sequence ID" value="NZ_JBDKWZ010000008.1"/>
</dbReference>
<dbReference type="EMBL" id="JBDKWZ010000008">
    <property type="protein sequence ID" value="MEN7549378.1"/>
    <property type="molecule type" value="Genomic_DNA"/>
</dbReference>
<gene>
    <name evidence="3" type="ORF">AAG747_15750</name>
</gene>
<accession>A0AAW9SDD8</accession>
<evidence type="ECO:0000256" key="2">
    <source>
        <dbReference type="SAM" id="SignalP"/>
    </source>
</evidence>
<organism evidence="3 4">
    <name type="scientific">Rapidithrix thailandica</name>
    <dbReference type="NCBI Taxonomy" id="413964"/>
    <lineage>
        <taxon>Bacteria</taxon>
        <taxon>Pseudomonadati</taxon>
        <taxon>Bacteroidota</taxon>
        <taxon>Cytophagia</taxon>
        <taxon>Cytophagales</taxon>
        <taxon>Flammeovirgaceae</taxon>
        <taxon>Rapidithrix</taxon>
    </lineage>
</organism>